<dbReference type="InterPro" id="IPR020843">
    <property type="entry name" value="ER"/>
</dbReference>
<dbReference type="InterPro" id="IPR002328">
    <property type="entry name" value="ADH_Zn_CS"/>
</dbReference>
<keyword evidence="6" id="KW-0520">NAD</keyword>
<dbReference type="Gene3D" id="3.40.50.720">
    <property type="entry name" value="NAD(P)-binding Rossmann-like Domain"/>
    <property type="match status" value="1"/>
</dbReference>
<evidence type="ECO:0000313" key="11">
    <source>
        <dbReference type="EMBL" id="CAH0381516.1"/>
    </source>
</evidence>
<evidence type="ECO:0000256" key="9">
    <source>
        <dbReference type="RuleBase" id="RU361277"/>
    </source>
</evidence>
<dbReference type="EMBL" id="OU963862">
    <property type="protein sequence ID" value="CAH0381516.1"/>
    <property type="molecule type" value="Genomic_DNA"/>
</dbReference>
<dbReference type="SUPFAM" id="SSF51735">
    <property type="entry name" value="NAD(P)-binding Rossmann-fold domains"/>
    <property type="match status" value="1"/>
</dbReference>
<dbReference type="GO" id="GO:0003939">
    <property type="term" value="F:L-iditol 2-dehydrogenase (NAD+) activity"/>
    <property type="evidence" value="ECO:0007669"/>
    <property type="project" value="TreeGrafter"/>
</dbReference>
<dbReference type="Pfam" id="PF08240">
    <property type="entry name" value="ADH_N"/>
    <property type="match status" value="1"/>
</dbReference>
<evidence type="ECO:0000256" key="5">
    <source>
        <dbReference type="ARBA" id="ARBA00023002"/>
    </source>
</evidence>
<proteinExistence type="inferred from homology"/>
<reference evidence="11" key="1">
    <citation type="submission" date="2021-12" db="EMBL/GenBank/DDBJ databases">
        <authorList>
            <person name="King R."/>
        </authorList>
    </citation>
    <scope>NUCLEOTIDE SEQUENCE</scope>
</reference>
<dbReference type="PANTHER" id="PTHR43161:SF9">
    <property type="entry name" value="SORBITOL DEHYDROGENASE"/>
    <property type="match status" value="1"/>
</dbReference>
<evidence type="ECO:0000313" key="12">
    <source>
        <dbReference type="Proteomes" id="UP001152759"/>
    </source>
</evidence>
<dbReference type="OrthoDB" id="1879366at2759"/>
<comment type="cofactor">
    <cofactor evidence="1 9">
        <name>Zn(2+)</name>
        <dbReference type="ChEBI" id="CHEBI:29105"/>
    </cofactor>
</comment>
<dbReference type="SUPFAM" id="SSF50129">
    <property type="entry name" value="GroES-like"/>
    <property type="match status" value="1"/>
</dbReference>
<evidence type="ECO:0000256" key="2">
    <source>
        <dbReference type="ARBA" id="ARBA00008072"/>
    </source>
</evidence>
<accession>A0A9P0A074</accession>
<gene>
    <name evidence="11" type="ORF">BEMITA_LOCUS1160</name>
</gene>
<evidence type="ECO:0000256" key="7">
    <source>
        <dbReference type="ARBA" id="ARBA00026132"/>
    </source>
</evidence>
<dbReference type="AlphaFoldDB" id="A0A9P0A074"/>
<sequence>MSTILETNNKCNLSAVLYQKNDLRMEQKPILEPKENEVLIQMHCVGICGSDVHYLTHGRIADFIVKDPMIIGHEASGIVYKVGEKVKTLKPGDRVAIEPGVPCRTCSFCKEGRYNLCSQIYFCATPPDHGNLSRFYVHAADFCHKLPDHVSMEEGALLEPLSVGVHACKRAGITIGSNVLITGAGPIGLVSLITAKAMGARRVIITDIQEHRLTVAKQCGADYTVLIHKGDDEQELARRIHEELGEAPDKTIDCSGIETTIALGIEATKSGGVIVIVGCGPNNVRIPLIKALSREVDIRGVFRYANDYPAALAMVASGKVNIRQLITHNYVLEDTLSAFETAKTGAGGAIKVMIHCKEGITLENAILNQG</sequence>
<keyword evidence="4 9" id="KW-0862">Zinc</keyword>
<dbReference type="SMART" id="SM00829">
    <property type="entry name" value="PKS_ER"/>
    <property type="match status" value="1"/>
</dbReference>
<dbReference type="GO" id="GO:0006062">
    <property type="term" value="P:sorbitol catabolic process"/>
    <property type="evidence" value="ECO:0007669"/>
    <property type="project" value="TreeGrafter"/>
</dbReference>
<evidence type="ECO:0000256" key="4">
    <source>
        <dbReference type="ARBA" id="ARBA00022833"/>
    </source>
</evidence>
<evidence type="ECO:0000256" key="6">
    <source>
        <dbReference type="ARBA" id="ARBA00023027"/>
    </source>
</evidence>
<name>A0A9P0A074_BEMTA</name>
<dbReference type="InterPro" id="IPR036291">
    <property type="entry name" value="NAD(P)-bd_dom_sf"/>
</dbReference>
<dbReference type="CDD" id="cd05285">
    <property type="entry name" value="sorbitol_DH"/>
    <property type="match status" value="1"/>
</dbReference>
<feature type="domain" description="Enoyl reductase (ER)" evidence="10">
    <location>
        <begin position="20"/>
        <end position="354"/>
    </location>
</feature>
<dbReference type="KEGG" id="btab:109038875"/>
<dbReference type="InterPro" id="IPR013154">
    <property type="entry name" value="ADH-like_N"/>
</dbReference>
<dbReference type="Gene3D" id="3.90.180.10">
    <property type="entry name" value="Medium-chain alcohol dehydrogenases, catalytic domain"/>
    <property type="match status" value="1"/>
</dbReference>
<dbReference type="PANTHER" id="PTHR43161">
    <property type="entry name" value="SORBITOL DEHYDROGENASE"/>
    <property type="match status" value="1"/>
</dbReference>
<dbReference type="FunFam" id="3.40.50.720:FF:000068">
    <property type="entry name" value="Sorbitol dehydrogenase"/>
    <property type="match status" value="1"/>
</dbReference>
<dbReference type="Pfam" id="PF00107">
    <property type="entry name" value="ADH_zinc_N"/>
    <property type="match status" value="1"/>
</dbReference>
<evidence type="ECO:0000259" key="10">
    <source>
        <dbReference type="SMART" id="SM00829"/>
    </source>
</evidence>
<dbReference type="InterPro" id="IPR011032">
    <property type="entry name" value="GroES-like_sf"/>
</dbReference>
<dbReference type="PROSITE" id="PS00059">
    <property type="entry name" value="ADH_ZINC"/>
    <property type="match status" value="1"/>
</dbReference>
<keyword evidence="3 9" id="KW-0479">Metal-binding</keyword>
<evidence type="ECO:0000256" key="3">
    <source>
        <dbReference type="ARBA" id="ARBA00022723"/>
    </source>
</evidence>
<keyword evidence="5" id="KW-0560">Oxidoreductase</keyword>
<dbReference type="GO" id="GO:0008270">
    <property type="term" value="F:zinc ion binding"/>
    <property type="evidence" value="ECO:0007669"/>
    <property type="project" value="InterPro"/>
</dbReference>
<protein>
    <recommendedName>
        <fullName evidence="7">Sorbitol dehydrogenase</fullName>
    </recommendedName>
    <alternativeName>
        <fullName evidence="8">Polyol dehydrogenase</fullName>
    </alternativeName>
</protein>
<evidence type="ECO:0000256" key="1">
    <source>
        <dbReference type="ARBA" id="ARBA00001947"/>
    </source>
</evidence>
<evidence type="ECO:0000256" key="8">
    <source>
        <dbReference type="ARBA" id="ARBA00032485"/>
    </source>
</evidence>
<organism evidence="11 12">
    <name type="scientific">Bemisia tabaci</name>
    <name type="common">Sweetpotato whitefly</name>
    <name type="synonym">Aleurodes tabaci</name>
    <dbReference type="NCBI Taxonomy" id="7038"/>
    <lineage>
        <taxon>Eukaryota</taxon>
        <taxon>Metazoa</taxon>
        <taxon>Ecdysozoa</taxon>
        <taxon>Arthropoda</taxon>
        <taxon>Hexapoda</taxon>
        <taxon>Insecta</taxon>
        <taxon>Pterygota</taxon>
        <taxon>Neoptera</taxon>
        <taxon>Paraneoptera</taxon>
        <taxon>Hemiptera</taxon>
        <taxon>Sternorrhyncha</taxon>
        <taxon>Aleyrodoidea</taxon>
        <taxon>Aleyrodidae</taxon>
        <taxon>Aleyrodinae</taxon>
        <taxon>Bemisia</taxon>
    </lineage>
</organism>
<dbReference type="InterPro" id="IPR045306">
    <property type="entry name" value="SDH-like"/>
</dbReference>
<keyword evidence="12" id="KW-1185">Reference proteome</keyword>
<dbReference type="Proteomes" id="UP001152759">
    <property type="component" value="Chromosome 1"/>
</dbReference>
<dbReference type="InterPro" id="IPR013149">
    <property type="entry name" value="ADH-like_C"/>
</dbReference>
<comment type="similarity">
    <text evidence="2 9">Belongs to the zinc-containing alcohol dehydrogenase family.</text>
</comment>